<dbReference type="PANTHER" id="PTHR24365:SF541">
    <property type="entry name" value="PROTEIN TOLL-RELATED"/>
    <property type="match status" value="1"/>
</dbReference>
<evidence type="ECO:0000259" key="7">
    <source>
        <dbReference type="PROSITE" id="PS50104"/>
    </source>
</evidence>
<organism evidence="8 9">
    <name type="scientific">Caerostris darwini</name>
    <dbReference type="NCBI Taxonomy" id="1538125"/>
    <lineage>
        <taxon>Eukaryota</taxon>
        <taxon>Metazoa</taxon>
        <taxon>Ecdysozoa</taxon>
        <taxon>Arthropoda</taxon>
        <taxon>Chelicerata</taxon>
        <taxon>Arachnida</taxon>
        <taxon>Araneae</taxon>
        <taxon>Araneomorphae</taxon>
        <taxon>Entelegynae</taxon>
        <taxon>Araneoidea</taxon>
        <taxon>Araneidae</taxon>
        <taxon>Caerostris</taxon>
    </lineage>
</organism>
<dbReference type="InterPro" id="IPR000157">
    <property type="entry name" value="TIR_dom"/>
</dbReference>
<dbReference type="SUPFAM" id="SSF52200">
    <property type="entry name" value="Toll/Interleukin receptor TIR domain"/>
    <property type="match status" value="1"/>
</dbReference>
<gene>
    <name evidence="8" type="primary">Tl_0</name>
    <name evidence="8" type="ORF">CDAR_487191</name>
</gene>
<keyword evidence="4" id="KW-1133">Transmembrane helix</keyword>
<dbReference type="AlphaFoldDB" id="A0AAV4UF10"/>
<name>A0AAV4UF10_9ARAC</name>
<dbReference type="GO" id="GO:0007165">
    <property type="term" value="P:signal transduction"/>
    <property type="evidence" value="ECO:0007669"/>
    <property type="project" value="InterPro"/>
</dbReference>
<keyword evidence="2" id="KW-0812">Transmembrane</keyword>
<dbReference type="GO" id="GO:0005886">
    <property type="term" value="C:plasma membrane"/>
    <property type="evidence" value="ECO:0007669"/>
    <property type="project" value="TreeGrafter"/>
</dbReference>
<dbReference type="PANTHER" id="PTHR24365">
    <property type="entry name" value="TOLL-LIKE RECEPTOR"/>
    <property type="match status" value="1"/>
</dbReference>
<feature type="domain" description="TIR" evidence="7">
    <location>
        <begin position="96"/>
        <end position="229"/>
    </location>
</feature>
<protein>
    <submittedName>
        <fullName evidence="8">Protein toll</fullName>
    </submittedName>
</protein>
<keyword evidence="9" id="KW-1185">Reference proteome</keyword>
<sequence length="234" mass="26609">MSAYGEEKSGGLAQKLSRAGRQRHQVRIGRDGGSRLVPHGFRPLPGQPRPLRHTRFRGSWFPLVGGRREDRLDAVPDAREGVALLARGALRQGGDREFDAFSHMDQDVVIPELIQQIEARDPGVRLFIHYKHFLPGELIQLNIVRAIQVSKRTVLVLSRSFLDSEWCMFEFRVVHVEALKNRLNRIIIIKMGDLPEDKELPEEIQVYLKSTTYLTWGKSTFGTPCSTPFPDLST</sequence>
<evidence type="ECO:0000256" key="4">
    <source>
        <dbReference type="ARBA" id="ARBA00022989"/>
    </source>
</evidence>
<keyword evidence="5" id="KW-0472">Membrane</keyword>
<accession>A0AAV4UF10</accession>
<comment type="caution">
    <text evidence="8">The sequence shown here is derived from an EMBL/GenBank/DDBJ whole genome shotgun (WGS) entry which is preliminary data.</text>
</comment>
<evidence type="ECO:0000256" key="2">
    <source>
        <dbReference type="ARBA" id="ARBA00022692"/>
    </source>
</evidence>
<dbReference type="GO" id="GO:0038023">
    <property type="term" value="F:signaling receptor activity"/>
    <property type="evidence" value="ECO:0007669"/>
    <property type="project" value="TreeGrafter"/>
</dbReference>
<dbReference type="SMART" id="SM00255">
    <property type="entry name" value="TIR"/>
    <property type="match status" value="1"/>
</dbReference>
<reference evidence="8 9" key="1">
    <citation type="submission" date="2021-06" db="EMBL/GenBank/DDBJ databases">
        <title>Caerostris darwini draft genome.</title>
        <authorList>
            <person name="Kono N."/>
            <person name="Arakawa K."/>
        </authorList>
    </citation>
    <scope>NUCLEOTIDE SEQUENCE [LARGE SCALE GENOMIC DNA]</scope>
</reference>
<evidence type="ECO:0000256" key="5">
    <source>
        <dbReference type="ARBA" id="ARBA00023136"/>
    </source>
</evidence>
<comment type="subcellular location">
    <subcellularLocation>
        <location evidence="1">Membrane</location>
    </subcellularLocation>
</comment>
<dbReference type="InterPro" id="IPR035897">
    <property type="entry name" value="Toll_tir_struct_dom_sf"/>
</dbReference>
<proteinExistence type="predicted"/>
<evidence type="ECO:0000313" key="9">
    <source>
        <dbReference type="Proteomes" id="UP001054837"/>
    </source>
</evidence>
<keyword evidence="3" id="KW-0732">Signal</keyword>
<dbReference type="Gene3D" id="3.40.50.10140">
    <property type="entry name" value="Toll/interleukin-1 receptor homology (TIR) domain"/>
    <property type="match status" value="1"/>
</dbReference>
<dbReference type="EMBL" id="BPLQ01011190">
    <property type="protein sequence ID" value="GIY56331.1"/>
    <property type="molecule type" value="Genomic_DNA"/>
</dbReference>
<dbReference type="PROSITE" id="PS50104">
    <property type="entry name" value="TIR"/>
    <property type="match status" value="1"/>
</dbReference>
<evidence type="ECO:0000256" key="3">
    <source>
        <dbReference type="ARBA" id="ARBA00022729"/>
    </source>
</evidence>
<dbReference type="Pfam" id="PF01582">
    <property type="entry name" value="TIR"/>
    <property type="match status" value="1"/>
</dbReference>
<dbReference type="Proteomes" id="UP001054837">
    <property type="component" value="Unassembled WGS sequence"/>
</dbReference>
<evidence type="ECO:0000256" key="1">
    <source>
        <dbReference type="ARBA" id="ARBA00004370"/>
    </source>
</evidence>
<evidence type="ECO:0000313" key="8">
    <source>
        <dbReference type="EMBL" id="GIY56331.1"/>
    </source>
</evidence>
<evidence type="ECO:0000256" key="6">
    <source>
        <dbReference type="SAM" id="MobiDB-lite"/>
    </source>
</evidence>
<feature type="region of interest" description="Disordered" evidence="6">
    <location>
        <begin position="1"/>
        <end position="26"/>
    </location>
</feature>